<keyword evidence="2" id="KW-0238">DNA-binding</keyword>
<dbReference type="Gene3D" id="1.10.10.60">
    <property type="entry name" value="Homeodomain-like"/>
    <property type="match status" value="2"/>
</dbReference>
<dbReference type="PANTHER" id="PTHR43280:SF29">
    <property type="entry name" value="ARAC-FAMILY TRANSCRIPTIONAL REGULATOR"/>
    <property type="match status" value="1"/>
</dbReference>
<name>A0A5S3USZ0_9GAMM</name>
<dbReference type="AlphaFoldDB" id="A0A5S3USZ0"/>
<protein>
    <submittedName>
        <fullName evidence="4">Helix-turn-helix domain-containing protein</fullName>
    </submittedName>
</protein>
<dbReference type="Pfam" id="PF12833">
    <property type="entry name" value="HTH_18"/>
    <property type="match status" value="1"/>
</dbReference>
<dbReference type="InterPro" id="IPR018062">
    <property type="entry name" value="HTH_AraC-typ_CS"/>
</dbReference>
<dbReference type="PROSITE" id="PS01124">
    <property type="entry name" value="HTH_ARAC_FAMILY_2"/>
    <property type="match status" value="1"/>
</dbReference>
<evidence type="ECO:0000313" key="4">
    <source>
        <dbReference type="EMBL" id="QPB82723.1"/>
    </source>
</evidence>
<dbReference type="InterPro" id="IPR009057">
    <property type="entry name" value="Homeodomain-like_sf"/>
</dbReference>
<evidence type="ECO:0000256" key="3">
    <source>
        <dbReference type="ARBA" id="ARBA00023163"/>
    </source>
</evidence>
<keyword evidence="3" id="KW-0804">Transcription</keyword>
<dbReference type="EMBL" id="CP045429">
    <property type="protein sequence ID" value="QPB82723.1"/>
    <property type="molecule type" value="Genomic_DNA"/>
</dbReference>
<reference evidence="4 5" key="1">
    <citation type="submission" date="2019-10" db="EMBL/GenBank/DDBJ databases">
        <title>Pseudoalteromonas rubra S4059.</title>
        <authorList>
            <person name="Paulsen S."/>
            <person name="Wang X."/>
        </authorList>
    </citation>
    <scope>NUCLEOTIDE SEQUENCE [LARGE SCALE GENOMIC DNA]</scope>
    <source>
        <strain evidence="4 5">S4059</strain>
    </source>
</reference>
<organism evidence="4 5">
    <name type="scientific">Pseudoalteromonas rubra</name>
    <dbReference type="NCBI Taxonomy" id="43658"/>
    <lineage>
        <taxon>Bacteria</taxon>
        <taxon>Pseudomonadati</taxon>
        <taxon>Pseudomonadota</taxon>
        <taxon>Gammaproteobacteria</taxon>
        <taxon>Alteromonadales</taxon>
        <taxon>Pseudoalteromonadaceae</taxon>
        <taxon>Pseudoalteromonas</taxon>
    </lineage>
</organism>
<dbReference type="Proteomes" id="UP000305729">
    <property type="component" value="Chromosome 1"/>
</dbReference>
<dbReference type="PANTHER" id="PTHR43280">
    <property type="entry name" value="ARAC-FAMILY TRANSCRIPTIONAL REGULATOR"/>
    <property type="match status" value="1"/>
</dbReference>
<evidence type="ECO:0000313" key="5">
    <source>
        <dbReference type="Proteomes" id="UP000305729"/>
    </source>
</evidence>
<sequence length="399" mass="46144">MFTLVILSLGCLHGLYLSYELIRKNTANDANRMLALCIQCFVALLFFILLDESGAFYYLPHLIGIQEPLTFLLAPCFYYYVLRLTSPAYIPFNRVHLLPFVLALLCAIPFFLLDARSKWQFLYGDMYAPDLPSWYLAGFENVFIFGAMLQVAVYLIFAWRRLNAYQILSANNFSSLELINLNWLRRLLMMLLSLYGLWFIDEAIEVNVMACIDHDSGLGCEYDWLIGERWFFFSELGVVIVFYLMSYYGLRQPEIFIQSNQYVELDKPNSEKYLNSALSESLAVQLCDLIEEQVQDEKLYLKADLTLHDLACACGHSRHHVSQAINQSKNMSFFDFINQLRVMHAQQLLLSQPDRSILDISLDSGFNSRSAFYGAFKRYTELTPGAYRKQSKILAENMS</sequence>
<dbReference type="SMART" id="SM00342">
    <property type="entry name" value="HTH_ARAC"/>
    <property type="match status" value="1"/>
</dbReference>
<dbReference type="STRING" id="43658.AT705_19025"/>
<dbReference type="GO" id="GO:0043565">
    <property type="term" value="F:sequence-specific DNA binding"/>
    <property type="evidence" value="ECO:0007669"/>
    <property type="project" value="InterPro"/>
</dbReference>
<dbReference type="SUPFAM" id="SSF46689">
    <property type="entry name" value="Homeodomain-like"/>
    <property type="match status" value="1"/>
</dbReference>
<dbReference type="GO" id="GO:0003700">
    <property type="term" value="F:DNA-binding transcription factor activity"/>
    <property type="evidence" value="ECO:0007669"/>
    <property type="project" value="InterPro"/>
</dbReference>
<proteinExistence type="predicted"/>
<gene>
    <name evidence="4" type="ORF">CWC22_006825</name>
</gene>
<dbReference type="InterPro" id="IPR018060">
    <property type="entry name" value="HTH_AraC"/>
</dbReference>
<evidence type="ECO:0000256" key="2">
    <source>
        <dbReference type="ARBA" id="ARBA00023125"/>
    </source>
</evidence>
<keyword evidence="1" id="KW-0805">Transcription regulation</keyword>
<dbReference type="PROSITE" id="PS00041">
    <property type="entry name" value="HTH_ARAC_FAMILY_1"/>
    <property type="match status" value="1"/>
</dbReference>
<accession>A0A5S3USZ0</accession>
<dbReference type="RefSeq" id="WP_138538976.1">
    <property type="nucleotide sequence ID" value="NZ_CP045429.1"/>
</dbReference>
<evidence type="ECO:0000256" key="1">
    <source>
        <dbReference type="ARBA" id="ARBA00023015"/>
    </source>
</evidence>